<reference evidence="1 2" key="1">
    <citation type="journal article" date="2019" name="Genome Biol. Evol.">
        <title>Insights into the evolution of the New World diploid cottons (Gossypium, subgenus Houzingenia) based on genome sequencing.</title>
        <authorList>
            <person name="Grover C.E."/>
            <person name="Arick M.A. 2nd"/>
            <person name="Thrash A."/>
            <person name="Conover J.L."/>
            <person name="Sanders W.S."/>
            <person name="Peterson D.G."/>
            <person name="Frelichowski J.E."/>
            <person name="Scheffler J.A."/>
            <person name="Scheffler B.E."/>
            <person name="Wendel J.F."/>
        </authorList>
    </citation>
    <scope>NUCLEOTIDE SEQUENCE [LARGE SCALE GENOMIC DNA]</scope>
    <source>
        <strain evidence="1">1</strain>
        <tissue evidence="1">Leaf</tissue>
    </source>
</reference>
<accession>A0A7J9NDW0</accession>
<dbReference type="Proteomes" id="UP000593576">
    <property type="component" value="Unassembled WGS sequence"/>
</dbReference>
<comment type="caution">
    <text evidence="1">The sequence shown here is derived from an EMBL/GenBank/DDBJ whole genome shotgun (WGS) entry which is preliminary data.</text>
</comment>
<protein>
    <submittedName>
        <fullName evidence="1">Uncharacterized protein</fullName>
    </submittedName>
</protein>
<dbReference type="AlphaFoldDB" id="A0A7J9NDW0"/>
<evidence type="ECO:0000313" key="1">
    <source>
        <dbReference type="EMBL" id="MBA0880789.1"/>
    </source>
</evidence>
<name>A0A7J9NDW0_GOSSC</name>
<keyword evidence="2" id="KW-1185">Reference proteome</keyword>
<gene>
    <name evidence="1" type="ORF">Goshw_022395</name>
</gene>
<feature type="non-terminal residue" evidence="1">
    <location>
        <position position="52"/>
    </location>
</feature>
<organism evidence="1 2">
    <name type="scientific">Gossypium schwendimanii</name>
    <name type="common">Cotton</name>
    <dbReference type="NCBI Taxonomy" id="34291"/>
    <lineage>
        <taxon>Eukaryota</taxon>
        <taxon>Viridiplantae</taxon>
        <taxon>Streptophyta</taxon>
        <taxon>Embryophyta</taxon>
        <taxon>Tracheophyta</taxon>
        <taxon>Spermatophyta</taxon>
        <taxon>Magnoliopsida</taxon>
        <taxon>eudicotyledons</taxon>
        <taxon>Gunneridae</taxon>
        <taxon>Pentapetalae</taxon>
        <taxon>rosids</taxon>
        <taxon>malvids</taxon>
        <taxon>Malvales</taxon>
        <taxon>Malvaceae</taxon>
        <taxon>Malvoideae</taxon>
        <taxon>Gossypium</taxon>
    </lineage>
</organism>
<proteinExistence type="predicted"/>
<sequence length="52" mass="5834">MQSVKIGGSPGTFGVEVYIGSLIQTKDPKRLEIENKLNKMNKKIKTERRGTN</sequence>
<evidence type="ECO:0000313" key="2">
    <source>
        <dbReference type="Proteomes" id="UP000593576"/>
    </source>
</evidence>
<dbReference type="EMBL" id="JABFAF010278168">
    <property type="protein sequence ID" value="MBA0880789.1"/>
    <property type="molecule type" value="Genomic_DNA"/>
</dbReference>